<sequence length="501" mass="55253">MGDPGEGALVTDAFELLRDCERRQWVYHNVTGECKRHPVHAEGEWELELSEAGVPFVYIDNTECEIWLPDFLDSNVYTPRGRKMVRCTLFGPDLVAFDKYARTHSIFDSGVRFPGDDHITKFRTYRFVKEHHRQKFWWSLPTLVRKVLLPFQKGKKKWSSRVIGKRLQAWTNLAASMGLPCVRRAVAQDDRAAPLLDGEPCRCAKEPTAVTALLVAIMCTLAFKKPEAGGCASPEAAAMSKRLLTSFCARAALTCMELFFFSDCEVHPSGVTTEAARHVTLVSLRVSGLEVDATPVCDVVGPKRLKRFALAIEKATSHAAESHPLNAVPLVDFIEALLVNEVPAYKDVISAVAHGIESQLEVERAAVLQSGVPNGAPAEHLRRPPDKNLDTHEMARRNVARLHAANDKFAGALSLSVAFDGARVGCKARQNAVLALPCNFAACLGAARSQRREGRRESGGERGGSERGGRGPQQLFTELVRFWPKAPPARRQAPQAPHEVI</sequence>
<protein>
    <recommendedName>
        <fullName evidence="4">Glutaminase</fullName>
    </recommendedName>
</protein>
<evidence type="ECO:0008006" key="4">
    <source>
        <dbReference type="Google" id="ProtNLM"/>
    </source>
</evidence>
<proteinExistence type="predicted"/>
<name>A0ABN9X2V1_9DINO</name>
<feature type="region of interest" description="Disordered" evidence="1">
    <location>
        <begin position="449"/>
        <end position="475"/>
    </location>
</feature>
<keyword evidence="3" id="KW-1185">Reference proteome</keyword>
<evidence type="ECO:0000256" key="1">
    <source>
        <dbReference type="SAM" id="MobiDB-lite"/>
    </source>
</evidence>
<evidence type="ECO:0000313" key="3">
    <source>
        <dbReference type="Proteomes" id="UP001189429"/>
    </source>
</evidence>
<evidence type="ECO:0000313" key="2">
    <source>
        <dbReference type="EMBL" id="CAK0893625.1"/>
    </source>
</evidence>
<dbReference type="Proteomes" id="UP001189429">
    <property type="component" value="Unassembled WGS sequence"/>
</dbReference>
<gene>
    <name evidence="2" type="ORF">PCOR1329_LOCUS72892</name>
</gene>
<organism evidence="2 3">
    <name type="scientific">Prorocentrum cordatum</name>
    <dbReference type="NCBI Taxonomy" id="2364126"/>
    <lineage>
        <taxon>Eukaryota</taxon>
        <taxon>Sar</taxon>
        <taxon>Alveolata</taxon>
        <taxon>Dinophyceae</taxon>
        <taxon>Prorocentrales</taxon>
        <taxon>Prorocentraceae</taxon>
        <taxon>Prorocentrum</taxon>
    </lineage>
</organism>
<dbReference type="EMBL" id="CAUYUJ010019775">
    <property type="protein sequence ID" value="CAK0893625.1"/>
    <property type="molecule type" value="Genomic_DNA"/>
</dbReference>
<accession>A0ABN9X2V1</accession>
<reference evidence="2" key="1">
    <citation type="submission" date="2023-10" db="EMBL/GenBank/DDBJ databases">
        <authorList>
            <person name="Chen Y."/>
            <person name="Shah S."/>
            <person name="Dougan E. K."/>
            <person name="Thang M."/>
            <person name="Chan C."/>
        </authorList>
    </citation>
    <scope>NUCLEOTIDE SEQUENCE [LARGE SCALE GENOMIC DNA]</scope>
</reference>
<feature type="compositionally biased region" description="Basic and acidic residues" evidence="1">
    <location>
        <begin position="450"/>
        <end position="469"/>
    </location>
</feature>
<comment type="caution">
    <text evidence="2">The sequence shown here is derived from an EMBL/GenBank/DDBJ whole genome shotgun (WGS) entry which is preliminary data.</text>
</comment>